<evidence type="ECO:0000313" key="3">
    <source>
        <dbReference type="Proteomes" id="UP000675554"/>
    </source>
</evidence>
<feature type="transmembrane region" description="Helical" evidence="1">
    <location>
        <begin position="6"/>
        <end position="29"/>
    </location>
</feature>
<evidence type="ECO:0000256" key="1">
    <source>
        <dbReference type="SAM" id="Phobius"/>
    </source>
</evidence>
<keyword evidence="1" id="KW-0472">Membrane</keyword>
<gene>
    <name evidence="2" type="ORF">KDA82_16185</name>
</gene>
<keyword evidence="1" id="KW-1133">Transmembrane helix</keyword>
<organism evidence="2 3">
    <name type="scientific">Streptomyces daliensis</name>
    <dbReference type="NCBI Taxonomy" id="299421"/>
    <lineage>
        <taxon>Bacteria</taxon>
        <taxon>Bacillati</taxon>
        <taxon>Actinomycetota</taxon>
        <taxon>Actinomycetes</taxon>
        <taxon>Kitasatosporales</taxon>
        <taxon>Streptomycetaceae</taxon>
        <taxon>Streptomyces</taxon>
    </lineage>
</organism>
<reference evidence="2" key="1">
    <citation type="submission" date="2021-04" db="EMBL/GenBank/DDBJ databases">
        <title>Sequencing of actinobacteria type strains.</title>
        <authorList>
            <person name="Nguyen G.-S."/>
            <person name="Wentzel A."/>
        </authorList>
    </citation>
    <scope>NUCLEOTIDE SEQUENCE</scope>
    <source>
        <strain evidence="2">DSM 42095</strain>
    </source>
</reference>
<evidence type="ECO:0000313" key="2">
    <source>
        <dbReference type="EMBL" id="MBR7674527.1"/>
    </source>
</evidence>
<proteinExistence type="predicted"/>
<feature type="transmembrane region" description="Helical" evidence="1">
    <location>
        <begin position="41"/>
        <end position="63"/>
    </location>
</feature>
<keyword evidence="3" id="KW-1185">Reference proteome</keyword>
<dbReference type="AlphaFoldDB" id="A0A8T4IXB9"/>
<dbReference type="Proteomes" id="UP000675554">
    <property type="component" value="Unassembled WGS sequence"/>
</dbReference>
<name>A0A8T4IXB9_9ACTN</name>
<dbReference type="EMBL" id="JAGSMN010000354">
    <property type="protein sequence ID" value="MBR7674527.1"/>
    <property type="molecule type" value="Genomic_DNA"/>
</dbReference>
<comment type="caution">
    <text evidence="2">The sequence shown here is derived from an EMBL/GenBank/DDBJ whole genome shotgun (WGS) entry which is preliminary data.</text>
</comment>
<sequence>MESGPAVFAGAALAVFGAGLLLWTSVRVLSRQPVAEADHPAAAAALTGLFGVISLITGVWVLLSG</sequence>
<accession>A0A8T4IXB9</accession>
<protein>
    <submittedName>
        <fullName evidence="2">Uncharacterized protein</fullName>
    </submittedName>
</protein>
<keyword evidence="1" id="KW-0812">Transmembrane</keyword>